<keyword evidence="12 16" id="KW-0503">Monooxygenase</keyword>
<evidence type="ECO:0000256" key="5">
    <source>
        <dbReference type="ARBA" id="ARBA00012109"/>
    </source>
</evidence>
<keyword evidence="18" id="KW-1133">Transmembrane helix</keyword>
<keyword evidence="7 15" id="KW-0479">Metal-binding</keyword>
<dbReference type="InterPro" id="IPR017972">
    <property type="entry name" value="Cyt_P450_CS"/>
</dbReference>
<reference evidence="19 20" key="1">
    <citation type="journal article" date="2011" name="Cell">
        <title>The monarch butterfly genome yields insights into long-distance migration.</title>
        <authorList>
            <person name="Zhan S."/>
            <person name="Merlin C."/>
            <person name="Boore J.L."/>
            <person name="Reppert S.M."/>
        </authorList>
    </citation>
    <scope>NUCLEOTIDE SEQUENCE [LARGE SCALE GENOMIC DNA]</scope>
    <source>
        <strain evidence="19">F-2</strain>
    </source>
</reference>
<keyword evidence="11 15" id="KW-0408">Iron</keyword>
<evidence type="ECO:0000256" key="10">
    <source>
        <dbReference type="ARBA" id="ARBA00023002"/>
    </source>
</evidence>
<evidence type="ECO:0000256" key="16">
    <source>
        <dbReference type="RuleBase" id="RU000461"/>
    </source>
</evidence>
<comment type="subcellular location">
    <subcellularLocation>
        <location evidence="3">Endoplasmic reticulum membrane</location>
        <topology evidence="3">Peripheral membrane protein</topology>
    </subcellularLocation>
    <subcellularLocation>
        <location evidence="2">Microsome membrane</location>
        <topology evidence="2">Peripheral membrane protein</topology>
    </subcellularLocation>
</comment>
<evidence type="ECO:0000256" key="2">
    <source>
        <dbReference type="ARBA" id="ARBA00004174"/>
    </source>
</evidence>
<evidence type="ECO:0000313" key="20">
    <source>
        <dbReference type="Proteomes" id="UP000007151"/>
    </source>
</evidence>
<evidence type="ECO:0000313" key="19">
    <source>
        <dbReference type="EMBL" id="OWR48107.1"/>
    </source>
</evidence>
<dbReference type="InterPro" id="IPR002401">
    <property type="entry name" value="Cyt_P450_E_grp-I"/>
</dbReference>
<keyword evidence="20" id="KW-1185">Reference proteome</keyword>
<comment type="cofactor">
    <cofactor evidence="1 15">
        <name>heme</name>
        <dbReference type="ChEBI" id="CHEBI:30413"/>
    </cofactor>
</comment>
<keyword evidence="10 16" id="KW-0560">Oxidoreductase</keyword>
<dbReference type="FunCoup" id="A0A212F2Z7">
    <property type="interactions" value="51"/>
</dbReference>
<evidence type="ECO:0000256" key="18">
    <source>
        <dbReference type="SAM" id="Phobius"/>
    </source>
</evidence>
<proteinExistence type="inferred from homology"/>
<keyword evidence="8" id="KW-0256">Endoplasmic reticulum</keyword>
<comment type="caution">
    <text evidence="19">The sequence shown here is derived from an EMBL/GenBank/DDBJ whole genome shotgun (WGS) entry which is preliminary data.</text>
</comment>
<dbReference type="PANTHER" id="PTHR24292:SF54">
    <property type="entry name" value="CYP9F3-RELATED"/>
    <property type="match status" value="1"/>
</dbReference>
<evidence type="ECO:0000256" key="11">
    <source>
        <dbReference type="ARBA" id="ARBA00023004"/>
    </source>
</evidence>
<dbReference type="FunFam" id="1.10.630.10:FF:000042">
    <property type="entry name" value="Cytochrome P450"/>
    <property type="match status" value="1"/>
</dbReference>
<dbReference type="InterPro" id="IPR001128">
    <property type="entry name" value="Cyt_P450"/>
</dbReference>
<dbReference type="AlphaFoldDB" id="A0A212F2Z7"/>
<dbReference type="PRINTS" id="PR00385">
    <property type="entry name" value="P450"/>
</dbReference>
<evidence type="ECO:0000256" key="4">
    <source>
        <dbReference type="ARBA" id="ARBA00010617"/>
    </source>
</evidence>
<feature type="transmembrane region" description="Helical" evidence="18">
    <location>
        <begin position="6"/>
        <end position="24"/>
    </location>
</feature>
<protein>
    <recommendedName>
        <fullName evidence="5">unspecific monooxygenase</fullName>
        <ecNumber evidence="5">1.14.14.1</ecNumber>
    </recommendedName>
</protein>
<dbReference type="STRING" id="278856.A0A212F2Z7"/>
<organism evidence="19 20">
    <name type="scientific">Danaus plexippus plexippus</name>
    <dbReference type="NCBI Taxonomy" id="278856"/>
    <lineage>
        <taxon>Eukaryota</taxon>
        <taxon>Metazoa</taxon>
        <taxon>Ecdysozoa</taxon>
        <taxon>Arthropoda</taxon>
        <taxon>Hexapoda</taxon>
        <taxon>Insecta</taxon>
        <taxon>Pterygota</taxon>
        <taxon>Neoptera</taxon>
        <taxon>Endopterygota</taxon>
        <taxon>Lepidoptera</taxon>
        <taxon>Glossata</taxon>
        <taxon>Ditrysia</taxon>
        <taxon>Papilionoidea</taxon>
        <taxon>Nymphalidae</taxon>
        <taxon>Danainae</taxon>
        <taxon>Danaini</taxon>
        <taxon>Danaina</taxon>
        <taxon>Danaus</taxon>
        <taxon>Danaus</taxon>
    </lineage>
</organism>
<dbReference type="OrthoDB" id="2789670at2759"/>
<dbReference type="SUPFAM" id="SSF48264">
    <property type="entry name" value="Cytochrome P450"/>
    <property type="match status" value="1"/>
</dbReference>
<name>A0A212F2Z7_DANPL</name>
<comment type="catalytic activity">
    <reaction evidence="14">
        <text>an organic molecule + reduced [NADPH--hemoprotein reductase] + O2 = an alcohol + oxidized [NADPH--hemoprotein reductase] + H2O + H(+)</text>
        <dbReference type="Rhea" id="RHEA:17149"/>
        <dbReference type="Rhea" id="RHEA-COMP:11964"/>
        <dbReference type="Rhea" id="RHEA-COMP:11965"/>
        <dbReference type="ChEBI" id="CHEBI:15377"/>
        <dbReference type="ChEBI" id="CHEBI:15378"/>
        <dbReference type="ChEBI" id="CHEBI:15379"/>
        <dbReference type="ChEBI" id="CHEBI:30879"/>
        <dbReference type="ChEBI" id="CHEBI:57618"/>
        <dbReference type="ChEBI" id="CHEBI:58210"/>
        <dbReference type="ChEBI" id="CHEBI:142491"/>
        <dbReference type="EC" id="1.14.14.1"/>
    </reaction>
</comment>
<evidence type="ECO:0000256" key="7">
    <source>
        <dbReference type="ARBA" id="ARBA00022723"/>
    </source>
</evidence>
<dbReference type="CDD" id="cd11056">
    <property type="entry name" value="CYP6-like"/>
    <property type="match status" value="1"/>
</dbReference>
<keyword evidence="6 15" id="KW-0349">Heme</keyword>
<keyword evidence="18" id="KW-0812">Transmembrane</keyword>
<dbReference type="Pfam" id="PF00067">
    <property type="entry name" value="p450"/>
    <property type="match status" value="1"/>
</dbReference>
<dbReference type="Gene3D" id="1.10.630.10">
    <property type="entry name" value="Cytochrome P450"/>
    <property type="match status" value="1"/>
</dbReference>
<dbReference type="GO" id="GO:0005506">
    <property type="term" value="F:iron ion binding"/>
    <property type="evidence" value="ECO:0007669"/>
    <property type="project" value="InterPro"/>
</dbReference>
<dbReference type="InterPro" id="IPR036396">
    <property type="entry name" value="Cyt_P450_sf"/>
</dbReference>
<dbReference type="GO" id="GO:0020037">
    <property type="term" value="F:heme binding"/>
    <property type="evidence" value="ECO:0007669"/>
    <property type="project" value="InterPro"/>
</dbReference>
<evidence type="ECO:0000256" key="14">
    <source>
        <dbReference type="ARBA" id="ARBA00047827"/>
    </source>
</evidence>
<dbReference type="InterPro" id="IPR050476">
    <property type="entry name" value="Insect_CytP450_Detox"/>
</dbReference>
<accession>A0A212F2Z7</accession>
<dbReference type="eggNOG" id="KOG0158">
    <property type="taxonomic scope" value="Eukaryota"/>
</dbReference>
<dbReference type="PANTHER" id="PTHR24292">
    <property type="entry name" value="CYTOCHROME P450"/>
    <property type="match status" value="1"/>
</dbReference>
<feature type="binding site" description="axial binding residue" evidence="15">
    <location>
        <position position="464"/>
    </location>
    <ligand>
        <name>heme</name>
        <dbReference type="ChEBI" id="CHEBI:30413"/>
    </ligand>
    <ligandPart>
        <name>Fe</name>
        <dbReference type="ChEBI" id="CHEBI:18248"/>
    </ligandPart>
</feature>
<evidence type="ECO:0000256" key="17">
    <source>
        <dbReference type="SAM" id="MobiDB-lite"/>
    </source>
</evidence>
<dbReference type="EC" id="1.14.14.1" evidence="5"/>
<evidence type="ECO:0000256" key="1">
    <source>
        <dbReference type="ARBA" id="ARBA00001971"/>
    </source>
</evidence>
<keyword evidence="13 18" id="KW-0472">Membrane</keyword>
<dbReference type="Proteomes" id="UP000007151">
    <property type="component" value="Unassembled WGS sequence"/>
</dbReference>
<comment type="similarity">
    <text evidence="4 16">Belongs to the cytochrome P450 family.</text>
</comment>
<evidence type="ECO:0000256" key="12">
    <source>
        <dbReference type="ARBA" id="ARBA00023033"/>
    </source>
</evidence>
<evidence type="ECO:0000256" key="15">
    <source>
        <dbReference type="PIRSR" id="PIRSR602401-1"/>
    </source>
</evidence>
<evidence type="ECO:0000256" key="3">
    <source>
        <dbReference type="ARBA" id="ARBA00004406"/>
    </source>
</evidence>
<dbReference type="GO" id="GO:0016712">
    <property type="term" value="F:oxidoreductase activity, acting on paired donors, with incorporation or reduction of molecular oxygen, reduced flavin or flavoprotein as one donor, and incorporation of one atom of oxygen"/>
    <property type="evidence" value="ECO:0007669"/>
    <property type="project" value="UniProtKB-EC"/>
</dbReference>
<dbReference type="EMBL" id="AGBW02010648">
    <property type="protein sequence ID" value="OWR48107.1"/>
    <property type="molecule type" value="Genomic_DNA"/>
</dbReference>
<evidence type="ECO:0000256" key="8">
    <source>
        <dbReference type="ARBA" id="ARBA00022824"/>
    </source>
</evidence>
<dbReference type="PRINTS" id="PR00463">
    <property type="entry name" value="EP450I"/>
</dbReference>
<feature type="region of interest" description="Disordered" evidence="17">
    <location>
        <begin position="282"/>
        <end position="301"/>
    </location>
</feature>
<keyword evidence="9" id="KW-0492">Microsome</keyword>
<evidence type="ECO:0000256" key="6">
    <source>
        <dbReference type="ARBA" id="ARBA00022617"/>
    </source>
</evidence>
<evidence type="ECO:0000256" key="9">
    <source>
        <dbReference type="ARBA" id="ARBA00022848"/>
    </source>
</evidence>
<sequence length="522" mass="60802">MITEIVVFLLTSLIVYFIYIHKSIHKYFDDRGIKYLPGVPFFGNNLRSSFLKVHVLEDLEAVYKAFPEERYVGYIEGTTKIIIIRDPEVMRNITVKDFQHFTDHKTFVSEDSEPLFGRSLFFMKGERWHSMRTTLSPAFTSSKMKLMMPFMSEISSNIVEYLKGHVNEDVDVQDLMRRYTNDVIASAAFGLPVNSVKDRDNEFFTIGRNLFSFTFFQKIYSIFVALFPNFMKKLGITVYPTKVINFFKGIVVNTMQNREKNNIHRPDMIQLLMEASKGILKDESDTNGNKSQNNETSKQKPIKEWSVEELSSQVFLFFAAGYESSASTLVMCVHELALNPDVQEKLYQEIKEYKEKHGEITFEHIHNLKYLDWVLSETSRKWSTIFVLDRTCTLPYELPPPREGLKPVQLKPGDVVYNMVNCIHKDPIHHPNPEKFDPERFSDENKHKIKPFTYMPFGMGPRNCIGIRFAQLELKILIFDIVSNYKIVKCTKTMDPVVLKPHAFNLQPRDGSIVRFVPRHDN</sequence>
<dbReference type="PROSITE" id="PS00086">
    <property type="entry name" value="CYTOCHROME_P450"/>
    <property type="match status" value="1"/>
</dbReference>
<dbReference type="GO" id="GO:0005789">
    <property type="term" value="C:endoplasmic reticulum membrane"/>
    <property type="evidence" value="ECO:0007669"/>
    <property type="project" value="UniProtKB-SubCell"/>
</dbReference>
<feature type="compositionally biased region" description="Polar residues" evidence="17">
    <location>
        <begin position="286"/>
        <end position="296"/>
    </location>
</feature>
<dbReference type="KEGG" id="dpl:KGM_202077"/>
<gene>
    <name evidence="19" type="ORF">KGM_202077</name>
</gene>
<evidence type="ECO:0000256" key="13">
    <source>
        <dbReference type="ARBA" id="ARBA00023136"/>
    </source>
</evidence>